<feature type="transmembrane region" description="Helical" evidence="1">
    <location>
        <begin position="249"/>
        <end position="268"/>
    </location>
</feature>
<dbReference type="InterPro" id="IPR008984">
    <property type="entry name" value="SMAD_FHA_dom_sf"/>
</dbReference>
<comment type="caution">
    <text evidence="3">The sequence shown here is derived from an EMBL/GenBank/DDBJ whole genome shotgun (WGS) entry which is preliminary data.</text>
</comment>
<keyword evidence="1" id="KW-0812">Transmembrane</keyword>
<accession>A0ABS8JDK3</accession>
<organism evidence="3 4">
    <name type="scientific">Noviluteimonas lactosilytica</name>
    <dbReference type="NCBI Taxonomy" id="2888523"/>
    <lineage>
        <taxon>Bacteria</taxon>
        <taxon>Pseudomonadati</taxon>
        <taxon>Pseudomonadota</taxon>
        <taxon>Gammaproteobacteria</taxon>
        <taxon>Lysobacterales</taxon>
        <taxon>Lysobacteraceae</taxon>
        <taxon>Noviluteimonas</taxon>
    </lineage>
</organism>
<sequence length="271" mass="29276">MDTLRLRFPDSNQADVAVGPGLHGIGRNADGALAPVSDGARMLAQLCIDRRGTWLKLGENVRTVHVNGRPVKHMAMLRIGDAIYIDGRELLLLGAQREPDTLPAPGGEGGDARVLLRGVGGQYHGRGFTLDRPRLVGRGLECDIRIDDPAFPERHARIDVQQGLVVMRGMADAEPSQVNGEAARDAVLRTGDQIVFDAHHRFVVESPGRPNVLHDAMAPALPDDIDLEHSDAPIRAPNIRRNATRRLPWLLFAALLLAAALSAILLFGSPG</sequence>
<protein>
    <submittedName>
        <fullName evidence="3">FHA domain-containing protein</fullName>
    </submittedName>
</protein>
<name>A0ABS8JDK3_9GAMM</name>
<dbReference type="EMBL" id="JAJGAK010000001">
    <property type="protein sequence ID" value="MCC8361590.1"/>
    <property type="molecule type" value="Genomic_DNA"/>
</dbReference>
<feature type="domain" description="FHA" evidence="2">
    <location>
        <begin position="134"/>
        <end position="183"/>
    </location>
</feature>
<dbReference type="InterPro" id="IPR000253">
    <property type="entry name" value="FHA_dom"/>
</dbReference>
<dbReference type="Gene3D" id="2.60.200.20">
    <property type="match status" value="1"/>
</dbReference>
<dbReference type="CDD" id="cd00060">
    <property type="entry name" value="FHA"/>
    <property type="match status" value="1"/>
</dbReference>
<keyword evidence="1" id="KW-0472">Membrane</keyword>
<evidence type="ECO:0000259" key="2">
    <source>
        <dbReference type="PROSITE" id="PS50006"/>
    </source>
</evidence>
<keyword evidence="4" id="KW-1185">Reference proteome</keyword>
<dbReference type="PROSITE" id="PS50006">
    <property type="entry name" value="FHA_DOMAIN"/>
    <property type="match status" value="1"/>
</dbReference>
<proteinExistence type="predicted"/>
<keyword evidence="1" id="KW-1133">Transmembrane helix</keyword>
<dbReference type="RefSeq" id="WP_230525244.1">
    <property type="nucleotide sequence ID" value="NZ_JAJGAK010000001.1"/>
</dbReference>
<dbReference type="Proteomes" id="UP001165293">
    <property type="component" value="Unassembled WGS sequence"/>
</dbReference>
<dbReference type="SUPFAM" id="SSF49879">
    <property type="entry name" value="SMAD/FHA domain"/>
    <property type="match status" value="1"/>
</dbReference>
<evidence type="ECO:0000313" key="4">
    <source>
        <dbReference type="Proteomes" id="UP001165293"/>
    </source>
</evidence>
<evidence type="ECO:0000313" key="3">
    <source>
        <dbReference type="EMBL" id="MCC8361590.1"/>
    </source>
</evidence>
<dbReference type="Pfam" id="PF00498">
    <property type="entry name" value="FHA"/>
    <property type="match status" value="1"/>
</dbReference>
<reference evidence="3" key="1">
    <citation type="submission" date="2021-10" db="EMBL/GenBank/DDBJ databases">
        <authorList>
            <person name="Lyu M."/>
            <person name="Wang X."/>
            <person name="Meng X."/>
            <person name="Xu K."/>
        </authorList>
    </citation>
    <scope>NUCLEOTIDE SEQUENCE</scope>
    <source>
        <strain evidence="3">A6</strain>
    </source>
</reference>
<gene>
    <name evidence="3" type="ORF">LK996_00635</name>
</gene>
<evidence type="ECO:0000256" key="1">
    <source>
        <dbReference type="SAM" id="Phobius"/>
    </source>
</evidence>